<keyword evidence="7" id="KW-0472">Membrane</keyword>
<feature type="domain" description="Peptidase S8/S53" evidence="8">
    <location>
        <begin position="60"/>
        <end position="266"/>
    </location>
</feature>
<evidence type="ECO:0000256" key="5">
    <source>
        <dbReference type="PROSITE-ProRule" id="PRU01240"/>
    </source>
</evidence>
<dbReference type="PRINTS" id="PR00723">
    <property type="entry name" value="SUBTILISIN"/>
</dbReference>
<dbReference type="InterPro" id="IPR000209">
    <property type="entry name" value="Peptidase_S8/S53_dom"/>
</dbReference>
<evidence type="ECO:0000256" key="6">
    <source>
        <dbReference type="SAM" id="MobiDB-lite"/>
    </source>
</evidence>
<dbReference type="Proteomes" id="UP001183390">
    <property type="component" value="Unassembled WGS sequence"/>
</dbReference>
<name>A0ABU2M8B7_9ACTN</name>
<feature type="region of interest" description="Disordered" evidence="6">
    <location>
        <begin position="357"/>
        <end position="379"/>
    </location>
</feature>
<accession>A0ABU2M8B7</accession>
<keyword evidence="2" id="KW-0645">Protease</keyword>
<dbReference type="PROSITE" id="PS51892">
    <property type="entry name" value="SUBTILASE"/>
    <property type="match status" value="1"/>
</dbReference>
<dbReference type="RefSeq" id="WP_311511590.1">
    <property type="nucleotide sequence ID" value="NZ_JAVREP010000006.1"/>
</dbReference>
<keyword evidence="7" id="KW-0812">Transmembrane</keyword>
<evidence type="ECO:0000256" key="3">
    <source>
        <dbReference type="ARBA" id="ARBA00022801"/>
    </source>
</evidence>
<dbReference type="Pfam" id="PF00082">
    <property type="entry name" value="Peptidase_S8"/>
    <property type="match status" value="1"/>
</dbReference>
<keyword evidence="7" id="KW-1133">Transmembrane helix</keyword>
<feature type="compositionally biased region" description="Basic residues" evidence="6">
    <location>
        <begin position="367"/>
        <end position="379"/>
    </location>
</feature>
<evidence type="ECO:0000256" key="2">
    <source>
        <dbReference type="ARBA" id="ARBA00022670"/>
    </source>
</evidence>
<comment type="caution">
    <text evidence="9">The sequence shown here is derived from an EMBL/GenBank/DDBJ whole genome shotgun (WGS) entry which is preliminary data.</text>
</comment>
<evidence type="ECO:0000313" key="10">
    <source>
        <dbReference type="Proteomes" id="UP001183390"/>
    </source>
</evidence>
<evidence type="ECO:0000256" key="1">
    <source>
        <dbReference type="ARBA" id="ARBA00011073"/>
    </source>
</evidence>
<evidence type="ECO:0000256" key="4">
    <source>
        <dbReference type="ARBA" id="ARBA00022825"/>
    </source>
</evidence>
<dbReference type="InterPro" id="IPR050131">
    <property type="entry name" value="Peptidase_S8_subtilisin-like"/>
</dbReference>
<evidence type="ECO:0000313" key="9">
    <source>
        <dbReference type="EMBL" id="MDT0328908.1"/>
    </source>
</evidence>
<dbReference type="InterPro" id="IPR036852">
    <property type="entry name" value="Peptidase_S8/S53_dom_sf"/>
</dbReference>
<gene>
    <name evidence="9" type="ORF">RM479_10855</name>
</gene>
<dbReference type="Gene3D" id="3.40.50.200">
    <property type="entry name" value="Peptidase S8/S53 domain"/>
    <property type="match status" value="1"/>
</dbReference>
<organism evidence="9 10">
    <name type="scientific">Nocardiopsis lambiniae</name>
    <dbReference type="NCBI Taxonomy" id="3075539"/>
    <lineage>
        <taxon>Bacteria</taxon>
        <taxon>Bacillati</taxon>
        <taxon>Actinomycetota</taxon>
        <taxon>Actinomycetes</taxon>
        <taxon>Streptosporangiales</taxon>
        <taxon>Nocardiopsidaceae</taxon>
        <taxon>Nocardiopsis</taxon>
    </lineage>
</organism>
<dbReference type="PANTHER" id="PTHR43806">
    <property type="entry name" value="PEPTIDASE S8"/>
    <property type="match status" value="1"/>
</dbReference>
<dbReference type="EMBL" id="JAVREP010000006">
    <property type="protein sequence ID" value="MDT0328908.1"/>
    <property type="molecule type" value="Genomic_DNA"/>
</dbReference>
<dbReference type="PANTHER" id="PTHR43806:SF11">
    <property type="entry name" value="CEREVISIN-RELATED"/>
    <property type="match status" value="1"/>
</dbReference>
<sequence length="379" mass="38170">MLGGICRNENHTGIAAIAAVTVLGLTAAPAAADGVPDFRPEQWGLQSVNAQELWSETQGQGITVGLPGASVYDDHPDLVDNVTIDDEFGTNDGDAETGSAAAALVAGHGHGMDADGGVLGVAPDAGLLIIPTEGRLAAAVRHAAESGAQVVLLPEIPEGADLTGATRDAVAMGALVVGPAGGAADPNVLAVGGIDENAALIPDSPEPGVMELVAPGADLETAGPDMGQAQVTGTEYAAAMTAGAAALLRSAYPQLRPEQVRAALVEGGQEGPDGLPSLHLPGARALAAGDAQDVPLVDQDLADRADEGGGVPLWAWFVTGGAVLLLGLALVVVWVRRSSADPYGVKAQRALDDAEIADERAAEARPASRRKKGGRRRRG</sequence>
<protein>
    <submittedName>
        <fullName evidence="9">S8 family serine peptidase</fullName>
    </submittedName>
</protein>
<proteinExistence type="inferred from homology"/>
<dbReference type="InterPro" id="IPR015500">
    <property type="entry name" value="Peptidase_S8_subtilisin-rel"/>
</dbReference>
<keyword evidence="3" id="KW-0378">Hydrolase</keyword>
<comment type="caution">
    <text evidence="5">Lacks conserved residue(s) required for the propagation of feature annotation.</text>
</comment>
<evidence type="ECO:0000259" key="8">
    <source>
        <dbReference type="Pfam" id="PF00082"/>
    </source>
</evidence>
<comment type="similarity">
    <text evidence="1 5">Belongs to the peptidase S8 family.</text>
</comment>
<keyword evidence="4" id="KW-0720">Serine protease</keyword>
<evidence type="ECO:0000256" key="7">
    <source>
        <dbReference type="SAM" id="Phobius"/>
    </source>
</evidence>
<feature type="transmembrane region" description="Helical" evidence="7">
    <location>
        <begin position="313"/>
        <end position="335"/>
    </location>
</feature>
<keyword evidence="10" id="KW-1185">Reference proteome</keyword>
<dbReference type="SUPFAM" id="SSF52743">
    <property type="entry name" value="Subtilisin-like"/>
    <property type="match status" value="1"/>
</dbReference>
<reference evidence="10" key="1">
    <citation type="submission" date="2023-07" db="EMBL/GenBank/DDBJ databases">
        <title>30 novel species of actinomycetes from the DSMZ collection.</title>
        <authorList>
            <person name="Nouioui I."/>
        </authorList>
    </citation>
    <scope>NUCLEOTIDE SEQUENCE [LARGE SCALE GENOMIC DNA]</scope>
    <source>
        <strain evidence="10">DSM 44743</strain>
    </source>
</reference>